<dbReference type="GO" id="GO:0004180">
    <property type="term" value="F:carboxypeptidase activity"/>
    <property type="evidence" value="ECO:0007669"/>
    <property type="project" value="UniProtKB-KW"/>
</dbReference>
<comment type="pathway">
    <text evidence="2">Cell wall biogenesis; peptidoglycan biosynthesis.</text>
</comment>
<dbReference type="InterPro" id="IPR001264">
    <property type="entry name" value="Glyco_trans_51"/>
</dbReference>
<dbReference type="Pfam" id="PF00912">
    <property type="entry name" value="Transgly"/>
    <property type="match status" value="1"/>
</dbReference>
<comment type="caution">
    <text evidence="20">The sequence shown here is derived from an EMBL/GenBank/DDBJ whole genome shotgun (WGS) entry which is preliminary data.</text>
</comment>
<evidence type="ECO:0000256" key="17">
    <source>
        <dbReference type="SAM" id="Phobius"/>
    </source>
</evidence>
<dbReference type="GO" id="GO:0008658">
    <property type="term" value="F:penicillin binding"/>
    <property type="evidence" value="ECO:0007669"/>
    <property type="project" value="InterPro"/>
</dbReference>
<dbReference type="GO" id="GO:0009252">
    <property type="term" value="P:peptidoglycan biosynthetic process"/>
    <property type="evidence" value="ECO:0007669"/>
    <property type="project" value="UniProtKB-UniPathway"/>
</dbReference>
<dbReference type="GO" id="GO:0008955">
    <property type="term" value="F:peptidoglycan glycosyltransferase activity"/>
    <property type="evidence" value="ECO:0007669"/>
    <property type="project" value="UniProtKB-EC"/>
</dbReference>
<evidence type="ECO:0000256" key="13">
    <source>
        <dbReference type="ARBA" id="ARBA00023268"/>
    </source>
</evidence>
<protein>
    <recommendedName>
        <fullName evidence="15">peptidoglycan glycosyltransferase</fullName>
        <ecNumber evidence="15">2.4.99.28</ecNumber>
    </recommendedName>
</protein>
<dbReference type="Gene3D" id="3.40.710.10">
    <property type="entry name" value="DD-peptidase/beta-lactamase superfamily"/>
    <property type="match status" value="1"/>
</dbReference>
<sequence>MTFTSTESPDPFATRNLRVLVTPLLAAAFAAMALVGAGVVGYMILGLPDISRIRTYRPATVTEILDANGTPIDYIYREKRWPVPRARIPETLVHAFLAAEDARFYEHPGVDFWSVIRAAIKNLQAGEIVQGASTITQQVTRSLLLTPEKKLIRKIKEAILAWQIDAALTKDQILTLYLNQIYLGEGAYGVEAAARTYFGKHVEELNLAECAILAGLPQAPSRYAPTRHLDRALRRQAYVLNRMVAEGYITPEEAAAARAYPVEIKPEELVQPPGSEYFLAEVRRRLEARYGPDRVQTEGLRVVTTLDPRWQAAAYEEVEKGLAAVRKRHPEDPGLETALEGALVAMDARDGAVIAMVGGRDFSASQFNLAVQARRQPGSAFKPIVYATALAHKVITPGTLLVEEPITLPGATIETPWEPENYDQTYMGPITIRTALTYSRNIISVKVAGLVGVNAIRAQAKRMGITVPLANDLSLALGSSAVPLIQMVQAYSTFPNLGETVTPRLIREVRSRTGEVLEEMVPEKAKALDPVTSYQMVHLLEGVVQDGTGRRARALRRHVGGKTGTTDNFRDAWFLGFTPRFVAGVWVGRTDGKPIAKRETGGRVACPIWTAFMQRALEGANATDFPVPEGVAFVPENRKTGEIVVPDRDGVVWEAMPVDALPPLRPPAWDGLHLPSWLKPGGFPWFRKKPSESFEEYR</sequence>
<evidence type="ECO:0000313" key="21">
    <source>
        <dbReference type="Proteomes" id="UP000469346"/>
    </source>
</evidence>
<evidence type="ECO:0000259" key="18">
    <source>
        <dbReference type="Pfam" id="PF00905"/>
    </source>
</evidence>
<evidence type="ECO:0000256" key="4">
    <source>
        <dbReference type="ARBA" id="ARBA00022670"/>
    </source>
</evidence>
<evidence type="ECO:0000256" key="6">
    <source>
        <dbReference type="ARBA" id="ARBA00022679"/>
    </source>
</evidence>
<dbReference type="GO" id="GO:0008360">
    <property type="term" value="P:regulation of cell shape"/>
    <property type="evidence" value="ECO:0007669"/>
    <property type="project" value="UniProtKB-KW"/>
</dbReference>
<keyword evidence="3" id="KW-0121">Carboxypeptidase</keyword>
<dbReference type="GO" id="GO:0016020">
    <property type="term" value="C:membrane"/>
    <property type="evidence" value="ECO:0007669"/>
    <property type="project" value="UniProtKB-SubCell"/>
</dbReference>
<proteinExistence type="predicted"/>
<keyword evidence="8" id="KW-0378">Hydrolase</keyword>
<keyword evidence="6" id="KW-0808">Transferase</keyword>
<evidence type="ECO:0000259" key="19">
    <source>
        <dbReference type="Pfam" id="PF00912"/>
    </source>
</evidence>
<dbReference type="NCBIfam" id="TIGR02074">
    <property type="entry name" value="PBP_1a_fam"/>
    <property type="match status" value="1"/>
</dbReference>
<dbReference type="GO" id="GO:0071555">
    <property type="term" value="P:cell wall organization"/>
    <property type="evidence" value="ECO:0007669"/>
    <property type="project" value="UniProtKB-KW"/>
</dbReference>
<dbReference type="PANTHER" id="PTHR32282:SF27">
    <property type="entry name" value="PENICILLIN-BINDING PROTEIN 1A"/>
    <property type="match status" value="1"/>
</dbReference>
<evidence type="ECO:0000256" key="3">
    <source>
        <dbReference type="ARBA" id="ARBA00022645"/>
    </source>
</evidence>
<dbReference type="RefSeq" id="WP_163299345.1">
    <property type="nucleotide sequence ID" value="NZ_JAAGRR010000136.1"/>
</dbReference>
<gene>
    <name evidence="20" type="ORF">G3N55_10320</name>
</gene>
<evidence type="ECO:0000256" key="5">
    <source>
        <dbReference type="ARBA" id="ARBA00022676"/>
    </source>
</evidence>
<evidence type="ECO:0000256" key="1">
    <source>
        <dbReference type="ARBA" id="ARBA00004370"/>
    </source>
</evidence>
<evidence type="ECO:0000256" key="14">
    <source>
        <dbReference type="ARBA" id="ARBA00023316"/>
    </source>
</evidence>
<dbReference type="UniPathway" id="UPA00219"/>
<keyword evidence="21" id="KW-1185">Reference proteome</keyword>
<evidence type="ECO:0000256" key="15">
    <source>
        <dbReference type="ARBA" id="ARBA00044770"/>
    </source>
</evidence>
<dbReference type="InterPro" id="IPR023346">
    <property type="entry name" value="Lysozyme-like_dom_sf"/>
</dbReference>
<evidence type="ECO:0000256" key="7">
    <source>
        <dbReference type="ARBA" id="ARBA00022692"/>
    </source>
</evidence>
<accession>A0A6N9TU19</accession>
<name>A0A6N9TU19_DISTH</name>
<evidence type="ECO:0000256" key="12">
    <source>
        <dbReference type="ARBA" id="ARBA00023136"/>
    </source>
</evidence>
<evidence type="ECO:0000256" key="11">
    <source>
        <dbReference type="ARBA" id="ARBA00022989"/>
    </source>
</evidence>
<dbReference type="FunFam" id="1.10.3810.10:FF:000003">
    <property type="entry name" value="Penicillin-binding protein 1a"/>
    <property type="match status" value="1"/>
</dbReference>
<evidence type="ECO:0000256" key="2">
    <source>
        <dbReference type="ARBA" id="ARBA00004752"/>
    </source>
</evidence>
<dbReference type="GO" id="GO:0006508">
    <property type="term" value="P:proteolysis"/>
    <property type="evidence" value="ECO:0007669"/>
    <property type="project" value="UniProtKB-KW"/>
</dbReference>
<feature type="transmembrane region" description="Helical" evidence="17">
    <location>
        <begin position="20"/>
        <end position="45"/>
    </location>
</feature>
<comment type="catalytic activity">
    <reaction evidence="16">
        <text>[GlcNAc-(1-&gt;4)-Mur2Ac(oyl-L-Ala-gamma-D-Glu-L-Lys-D-Ala-D-Ala)](n)-di-trans,octa-cis-undecaprenyl diphosphate + beta-D-GlcNAc-(1-&gt;4)-Mur2Ac(oyl-L-Ala-gamma-D-Glu-L-Lys-D-Ala-D-Ala)-di-trans,octa-cis-undecaprenyl diphosphate = [GlcNAc-(1-&gt;4)-Mur2Ac(oyl-L-Ala-gamma-D-Glu-L-Lys-D-Ala-D-Ala)](n+1)-di-trans,octa-cis-undecaprenyl diphosphate + di-trans,octa-cis-undecaprenyl diphosphate + H(+)</text>
        <dbReference type="Rhea" id="RHEA:23708"/>
        <dbReference type="Rhea" id="RHEA-COMP:9602"/>
        <dbReference type="Rhea" id="RHEA-COMP:9603"/>
        <dbReference type="ChEBI" id="CHEBI:15378"/>
        <dbReference type="ChEBI" id="CHEBI:58405"/>
        <dbReference type="ChEBI" id="CHEBI:60033"/>
        <dbReference type="ChEBI" id="CHEBI:78435"/>
        <dbReference type="EC" id="2.4.99.28"/>
    </reaction>
</comment>
<keyword evidence="11 17" id="KW-1133">Transmembrane helix</keyword>
<dbReference type="EC" id="2.4.99.28" evidence="15"/>
<dbReference type="Pfam" id="PF00905">
    <property type="entry name" value="Transpeptidase"/>
    <property type="match status" value="1"/>
</dbReference>
<dbReference type="InterPro" id="IPR012338">
    <property type="entry name" value="Beta-lactam/transpept-like"/>
</dbReference>
<keyword evidence="7 17" id="KW-0812">Transmembrane</keyword>
<keyword evidence="13" id="KW-0511">Multifunctional enzyme</keyword>
<keyword evidence="9" id="KW-0133">Cell shape</keyword>
<keyword evidence="14" id="KW-0961">Cell wall biogenesis/degradation</keyword>
<feature type="domain" description="Glycosyl transferase family 51" evidence="19">
    <location>
        <begin position="69"/>
        <end position="243"/>
    </location>
</feature>
<evidence type="ECO:0000256" key="10">
    <source>
        <dbReference type="ARBA" id="ARBA00022984"/>
    </source>
</evidence>
<dbReference type="AlphaFoldDB" id="A0A6N9TU19"/>
<evidence type="ECO:0000313" key="20">
    <source>
        <dbReference type="EMBL" id="NDY43234.1"/>
    </source>
</evidence>
<comment type="subcellular location">
    <subcellularLocation>
        <location evidence="1">Membrane</location>
    </subcellularLocation>
</comment>
<dbReference type="SUPFAM" id="SSF53955">
    <property type="entry name" value="Lysozyme-like"/>
    <property type="match status" value="1"/>
</dbReference>
<dbReference type="InterPro" id="IPR050396">
    <property type="entry name" value="Glycosyltr_51/Transpeptidase"/>
</dbReference>
<organism evidence="20 21">
    <name type="scientific">Dissulfurirhabdus thermomarina</name>
    <dbReference type="NCBI Taxonomy" id="1765737"/>
    <lineage>
        <taxon>Bacteria</taxon>
        <taxon>Deltaproteobacteria</taxon>
        <taxon>Dissulfurirhabdaceae</taxon>
        <taxon>Dissulfurirhabdus</taxon>
    </lineage>
</organism>
<dbReference type="SUPFAM" id="SSF56601">
    <property type="entry name" value="beta-lactamase/transpeptidase-like"/>
    <property type="match status" value="1"/>
</dbReference>
<dbReference type="EMBL" id="JAAGRR010000136">
    <property type="protein sequence ID" value="NDY43234.1"/>
    <property type="molecule type" value="Genomic_DNA"/>
</dbReference>
<evidence type="ECO:0000256" key="16">
    <source>
        <dbReference type="ARBA" id="ARBA00049902"/>
    </source>
</evidence>
<keyword evidence="12 17" id="KW-0472">Membrane</keyword>
<dbReference type="Proteomes" id="UP000469346">
    <property type="component" value="Unassembled WGS sequence"/>
</dbReference>
<dbReference type="GO" id="GO:0030288">
    <property type="term" value="C:outer membrane-bounded periplasmic space"/>
    <property type="evidence" value="ECO:0007669"/>
    <property type="project" value="TreeGrafter"/>
</dbReference>
<evidence type="ECO:0000256" key="8">
    <source>
        <dbReference type="ARBA" id="ARBA00022801"/>
    </source>
</evidence>
<evidence type="ECO:0000256" key="9">
    <source>
        <dbReference type="ARBA" id="ARBA00022960"/>
    </source>
</evidence>
<dbReference type="Gene3D" id="1.10.3810.10">
    <property type="entry name" value="Biosynthetic peptidoglycan transglycosylase-like"/>
    <property type="match status" value="1"/>
</dbReference>
<dbReference type="PANTHER" id="PTHR32282">
    <property type="entry name" value="BINDING PROTEIN TRANSPEPTIDASE, PUTATIVE-RELATED"/>
    <property type="match status" value="1"/>
</dbReference>
<dbReference type="InterPro" id="IPR036950">
    <property type="entry name" value="PBP_transglycosylase"/>
</dbReference>
<keyword evidence="10" id="KW-0573">Peptidoglycan synthesis</keyword>
<feature type="domain" description="Penicillin-binding protein transpeptidase" evidence="18">
    <location>
        <begin position="341"/>
        <end position="608"/>
    </location>
</feature>
<keyword evidence="4" id="KW-0645">Protease</keyword>
<dbReference type="InterPro" id="IPR001460">
    <property type="entry name" value="PCN-bd_Tpept"/>
</dbReference>
<reference evidence="20 21" key="1">
    <citation type="submission" date="2020-02" db="EMBL/GenBank/DDBJ databases">
        <title>Comparative genomics of sulfur disproportionating microorganisms.</title>
        <authorList>
            <person name="Ward L.M."/>
            <person name="Bertran E."/>
            <person name="Johnston D.T."/>
        </authorList>
    </citation>
    <scope>NUCLEOTIDE SEQUENCE [LARGE SCALE GENOMIC DNA]</scope>
    <source>
        <strain evidence="20 21">DSM 100025</strain>
    </source>
</reference>
<keyword evidence="5" id="KW-0328">Glycosyltransferase</keyword>